<protein>
    <submittedName>
        <fullName evidence="1">Uncharacterized protein</fullName>
    </submittedName>
</protein>
<organism evidence="2">
    <name type="scientific">Wolinella succinogenes (strain ATCC 29543 / DSM 1740 / CCUG 13145 / JCM 31913 / LMG 7466 / NCTC 11488 / FDC 602W)</name>
    <name type="common">Vibrio succinogenes</name>
    <dbReference type="NCBI Taxonomy" id="273121"/>
    <lineage>
        <taxon>Bacteria</taxon>
        <taxon>Pseudomonadati</taxon>
        <taxon>Campylobacterota</taxon>
        <taxon>Epsilonproteobacteria</taxon>
        <taxon>Campylobacterales</taxon>
        <taxon>Helicobacteraceae</taxon>
        <taxon>Wolinella</taxon>
    </lineage>
</organism>
<dbReference type="Proteomes" id="UP000000422">
    <property type="component" value="Chromosome"/>
</dbReference>
<dbReference type="AlphaFoldDB" id="Q7MQU7"/>
<proteinExistence type="predicted"/>
<gene>
    <name evidence="1" type="ordered locus">WS1993</name>
</gene>
<sequence length="73" mass="8097">MVIMMSLLVRVLVRLRGALFGVSVLGINPVEAKLMHLSETVKSLASTKNLRRLFVDSPLLGENPFFSLSLKQN</sequence>
<dbReference type="HOGENOM" id="CLU_2703909_0_0_7"/>
<dbReference type="STRING" id="273121.WS1993"/>
<name>Q7MQU7_WOLSU</name>
<dbReference type="KEGG" id="wsu:WS1993"/>
<dbReference type="EMBL" id="BX571662">
    <property type="protein sequence ID" value="CAE10995.1"/>
    <property type="molecule type" value="Genomic_DNA"/>
</dbReference>
<evidence type="ECO:0000313" key="2">
    <source>
        <dbReference type="Proteomes" id="UP000000422"/>
    </source>
</evidence>
<keyword evidence="2" id="KW-1185">Reference proteome</keyword>
<accession>Q7MQU7</accession>
<evidence type="ECO:0000313" key="1">
    <source>
        <dbReference type="EMBL" id="CAE10995.1"/>
    </source>
</evidence>
<reference evidence="1 2" key="1">
    <citation type="journal article" date="2003" name="Proc. Natl. Acad. Sci. U.S.A.">
        <title>Complete genome sequence and analysis of Wolinella succinogenes.</title>
        <authorList>
            <person name="Baar C."/>
            <person name="Eppinger M."/>
            <person name="Raddatz G."/>
            <person name="Simon JM."/>
            <person name="Lanz C."/>
            <person name="Klimmek O."/>
            <person name="Nandakumar R."/>
            <person name="Gross R."/>
            <person name="Rosinus A."/>
            <person name="Keller H."/>
            <person name="Jagtap P."/>
            <person name="Linke B."/>
            <person name="Meyer F."/>
            <person name="Lederer H."/>
            <person name="Schuster S.C."/>
        </authorList>
    </citation>
    <scope>NUCLEOTIDE SEQUENCE [LARGE SCALE GENOMIC DNA]</scope>
    <source>
        <strain evidence="2">ATCC 29543 / DSM 1740 / CCUG 13145 / JCM 31913 / LMG 7466 / NCTC 11488 / FDC 602W</strain>
    </source>
</reference>